<dbReference type="InterPro" id="IPR040064">
    <property type="entry name" value="MoaA-like"/>
</dbReference>
<feature type="binding site" evidence="12">
    <location>
        <position position="271"/>
    </location>
    <ligand>
        <name>[4Fe-4S] cluster</name>
        <dbReference type="ChEBI" id="CHEBI:49883"/>
        <label>2</label>
        <note>4Fe-4S-substrate</note>
    </ligand>
</feature>
<gene>
    <name evidence="12" type="primary">moaA</name>
    <name evidence="14" type="ORF">FHS09_003209</name>
</gene>
<feature type="binding site" evidence="12">
    <location>
        <position position="66"/>
    </location>
    <ligand>
        <name>GTP</name>
        <dbReference type="ChEBI" id="CHEBI:37565"/>
    </ligand>
</feature>
<dbReference type="SFLD" id="SFLDG01386">
    <property type="entry name" value="main_SPASM_domain-containing"/>
    <property type="match status" value="1"/>
</dbReference>
<comment type="pathway">
    <text evidence="12">Cofactor biosynthesis; molybdopterin biosynthesis.</text>
</comment>
<proteinExistence type="inferred from homology"/>
<dbReference type="GO" id="GO:0061799">
    <property type="term" value="F:cyclic pyranopterin monophosphate synthase activity"/>
    <property type="evidence" value="ECO:0007669"/>
    <property type="project" value="TreeGrafter"/>
</dbReference>
<evidence type="ECO:0000256" key="2">
    <source>
        <dbReference type="ARBA" id="ARBA00022485"/>
    </source>
</evidence>
<dbReference type="GO" id="GO:0046872">
    <property type="term" value="F:metal ion binding"/>
    <property type="evidence" value="ECO:0007669"/>
    <property type="project" value="UniProtKB-KW"/>
</dbReference>
<dbReference type="InterPro" id="IPR050105">
    <property type="entry name" value="MoCo_biosynth_MoaA/MoaC"/>
</dbReference>
<feature type="binding site" evidence="12">
    <location>
        <position position="70"/>
    </location>
    <ligand>
        <name>S-adenosyl-L-methionine</name>
        <dbReference type="ChEBI" id="CHEBI:59789"/>
    </ligand>
</feature>
<keyword evidence="7 12" id="KW-0411">Iron-sulfur</keyword>
<dbReference type="Gene3D" id="3.20.20.70">
    <property type="entry name" value="Aldolase class I"/>
    <property type="match status" value="1"/>
</dbReference>
<dbReference type="SFLD" id="SFLDG01067">
    <property type="entry name" value="SPASM/twitch_domain_containing"/>
    <property type="match status" value="1"/>
</dbReference>
<dbReference type="GO" id="GO:0006777">
    <property type="term" value="P:Mo-molybdopterin cofactor biosynthetic process"/>
    <property type="evidence" value="ECO:0007669"/>
    <property type="project" value="UniProtKB-UniRule"/>
</dbReference>
<name>A0A7W4WDT5_9GAMM</name>
<dbReference type="CDD" id="cd21117">
    <property type="entry name" value="Twitch_MoaA"/>
    <property type="match status" value="1"/>
</dbReference>
<feature type="binding site" evidence="12">
    <location>
        <position position="21"/>
    </location>
    <ligand>
        <name>[4Fe-4S] cluster</name>
        <dbReference type="ChEBI" id="CHEBI:49883"/>
        <label>1</label>
        <note>4Fe-4S-S-AdoMet</note>
    </ligand>
</feature>
<dbReference type="PANTHER" id="PTHR22960">
    <property type="entry name" value="MOLYBDOPTERIN COFACTOR SYNTHESIS PROTEIN A"/>
    <property type="match status" value="1"/>
</dbReference>
<comment type="similarity">
    <text evidence="12">Belongs to the radical SAM superfamily. MoaA family.</text>
</comment>
<dbReference type="SMART" id="SM00729">
    <property type="entry name" value="Elp3"/>
    <property type="match status" value="1"/>
</dbReference>
<dbReference type="Pfam" id="PF06463">
    <property type="entry name" value="Mob_synth_C"/>
    <property type="match status" value="1"/>
</dbReference>
<feature type="binding site" evidence="12">
    <location>
        <position position="97"/>
    </location>
    <ligand>
        <name>GTP</name>
        <dbReference type="ChEBI" id="CHEBI:37565"/>
    </ligand>
</feature>
<dbReference type="RefSeq" id="WP_183461612.1">
    <property type="nucleotide sequence ID" value="NZ_JACHWZ010000015.1"/>
</dbReference>
<evidence type="ECO:0000313" key="15">
    <source>
        <dbReference type="Proteomes" id="UP000535937"/>
    </source>
</evidence>
<evidence type="ECO:0000259" key="13">
    <source>
        <dbReference type="PROSITE" id="PS51918"/>
    </source>
</evidence>
<evidence type="ECO:0000256" key="9">
    <source>
        <dbReference type="ARBA" id="ARBA00023150"/>
    </source>
</evidence>
<dbReference type="InterPro" id="IPR058240">
    <property type="entry name" value="rSAM_sf"/>
</dbReference>
<dbReference type="SUPFAM" id="SSF102114">
    <property type="entry name" value="Radical SAM enzymes"/>
    <property type="match status" value="1"/>
</dbReference>
<dbReference type="EMBL" id="JACHWZ010000015">
    <property type="protein sequence ID" value="MBB3062364.1"/>
    <property type="molecule type" value="Genomic_DNA"/>
</dbReference>
<dbReference type="SFLD" id="SFLDS00029">
    <property type="entry name" value="Radical_SAM"/>
    <property type="match status" value="1"/>
</dbReference>
<keyword evidence="4 12" id="KW-0479">Metal-binding</keyword>
<feature type="binding site" evidence="12">
    <location>
        <begin position="259"/>
        <end position="261"/>
    </location>
    <ligand>
        <name>GTP</name>
        <dbReference type="ChEBI" id="CHEBI:37565"/>
    </ligand>
</feature>
<comment type="subunit">
    <text evidence="12">Monomer and homodimer.</text>
</comment>
<dbReference type="Pfam" id="PF04055">
    <property type="entry name" value="Radical_SAM"/>
    <property type="match status" value="1"/>
</dbReference>
<dbReference type="NCBIfam" id="TIGR02666">
    <property type="entry name" value="moaA"/>
    <property type="match status" value="1"/>
</dbReference>
<keyword evidence="6 12" id="KW-0408">Iron</keyword>
<keyword evidence="8 12" id="KW-0342">GTP-binding</keyword>
<dbReference type="InterPro" id="IPR013483">
    <property type="entry name" value="MoaA"/>
</dbReference>
<dbReference type="InterPro" id="IPR000385">
    <property type="entry name" value="MoaA_NifB_PqqE_Fe-S-bd_CS"/>
</dbReference>
<comment type="catalytic activity">
    <reaction evidence="11 12">
        <text>GTP + AH2 + S-adenosyl-L-methionine = (8S)-3',8-cyclo-7,8-dihydroguanosine 5'-triphosphate + 5'-deoxyadenosine + L-methionine + A + H(+)</text>
        <dbReference type="Rhea" id="RHEA:49576"/>
        <dbReference type="ChEBI" id="CHEBI:13193"/>
        <dbReference type="ChEBI" id="CHEBI:15378"/>
        <dbReference type="ChEBI" id="CHEBI:17319"/>
        <dbReference type="ChEBI" id="CHEBI:17499"/>
        <dbReference type="ChEBI" id="CHEBI:37565"/>
        <dbReference type="ChEBI" id="CHEBI:57844"/>
        <dbReference type="ChEBI" id="CHEBI:59789"/>
        <dbReference type="ChEBI" id="CHEBI:131766"/>
        <dbReference type="EC" id="4.1.99.22"/>
    </reaction>
</comment>
<dbReference type="Proteomes" id="UP000535937">
    <property type="component" value="Unassembled WGS sequence"/>
</dbReference>
<feature type="binding site" evidence="12">
    <location>
        <position position="157"/>
    </location>
    <ligand>
        <name>GTP</name>
        <dbReference type="ChEBI" id="CHEBI:37565"/>
    </ligand>
</feature>
<comment type="cofactor">
    <cofactor evidence="12">
        <name>[4Fe-4S] cluster</name>
        <dbReference type="ChEBI" id="CHEBI:49883"/>
    </cofactor>
    <text evidence="12">Binds 2 [4Fe-4S] clusters. Binds 1 [4Fe-4S] cluster coordinated with 3 cysteines and an exchangeable S-adenosyl-L-methionine and 1 [4Fe-4S] cluster coordinated with 3 cysteines and the GTP-derived substrate.</text>
</comment>
<comment type="function">
    <text evidence="12">Catalyzes the cyclization of GTP to (8S)-3',8-cyclo-7,8-dihydroguanosine 5'-triphosphate.</text>
</comment>
<dbReference type="PROSITE" id="PS51918">
    <property type="entry name" value="RADICAL_SAM"/>
    <property type="match status" value="1"/>
</dbReference>
<dbReference type="UniPathway" id="UPA00344"/>
<dbReference type="InterPro" id="IPR006638">
    <property type="entry name" value="Elp3/MiaA/NifB-like_rSAM"/>
</dbReference>
<dbReference type="GO" id="GO:0061798">
    <property type="term" value="F:GTP 3',8'-cyclase activity"/>
    <property type="evidence" value="ECO:0007669"/>
    <property type="project" value="UniProtKB-UniRule"/>
</dbReference>
<feature type="domain" description="Radical SAM core" evidence="13">
    <location>
        <begin position="5"/>
        <end position="232"/>
    </location>
</feature>
<evidence type="ECO:0000256" key="10">
    <source>
        <dbReference type="ARBA" id="ARBA00023239"/>
    </source>
</evidence>
<evidence type="ECO:0000256" key="3">
    <source>
        <dbReference type="ARBA" id="ARBA00022691"/>
    </source>
</evidence>
<evidence type="ECO:0000256" key="5">
    <source>
        <dbReference type="ARBA" id="ARBA00022741"/>
    </source>
</evidence>
<feature type="binding site" evidence="12">
    <location>
        <position position="254"/>
    </location>
    <ligand>
        <name>[4Fe-4S] cluster</name>
        <dbReference type="ChEBI" id="CHEBI:49883"/>
        <label>2</label>
        <note>4Fe-4S-substrate</note>
    </ligand>
</feature>
<evidence type="ECO:0000313" key="14">
    <source>
        <dbReference type="EMBL" id="MBB3062364.1"/>
    </source>
</evidence>
<dbReference type="GO" id="GO:0005525">
    <property type="term" value="F:GTP binding"/>
    <property type="evidence" value="ECO:0007669"/>
    <property type="project" value="UniProtKB-UniRule"/>
</dbReference>
<organism evidence="14 15">
    <name type="scientific">Microbulbifer rhizosphaerae</name>
    <dbReference type="NCBI Taxonomy" id="1562603"/>
    <lineage>
        <taxon>Bacteria</taxon>
        <taxon>Pseudomonadati</taxon>
        <taxon>Pseudomonadota</taxon>
        <taxon>Gammaproteobacteria</taxon>
        <taxon>Cellvibrionales</taxon>
        <taxon>Microbulbiferaceae</taxon>
        <taxon>Microbulbifer</taxon>
    </lineage>
</organism>
<dbReference type="EC" id="4.1.99.22" evidence="1 12"/>
<evidence type="ECO:0000256" key="11">
    <source>
        <dbReference type="ARBA" id="ARBA00048697"/>
    </source>
</evidence>
<dbReference type="HAMAP" id="MF_01225_B">
    <property type="entry name" value="MoaA_B"/>
    <property type="match status" value="1"/>
</dbReference>
<dbReference type="InterPro" id="IPR010505">
    <property type="entry name" value="MoaA_twitch"/>
</dbReference>
<accession>A0A7W4WDT5</accession>
<keyword evidence="10 12" id="KW-0456">Lyase</keyword>
<dbReference type="InterPro" id="IPR013785">
    <property type="entry name" value="Aldolase_TIM"/>
</dbReference>
<dbReference type="PANTHER" id="PTHR22960:SF28">
    <property type="entry name" value="GTP 3',8-CYCLASE"/>
    <property type="match status" value="1"/>
</dbReference>
<reference evidence="14 15" key="1">
    <citation type="submission" date="2020-08" db="EMBL/GenBank/DDBJ databases">
        <title>Genomic Encyclopedia of Type Strains, Phase III (KMG-III): the genomes of soil and plant-associated and newly described type strains.</title>
        <authorList>
            <person name="Whitman W."/>
        </authorList>
    </citation>
    <scope>NUCLEOTIDE SEQUENCE [LARGE SCALE GENOMIC DNA]</scope>
    <source>
        <strain evidence="14 15">CECT 8799</strain>
    </source>
</reference>
<feature type="binding site" evidence="12">
    <location>
        <position position="121"/>
    </location>
    <ligand>
        <name>S-adenosyl-L-methionine</name>
        <dbReference type="ChEBI" id="CHEBI:59789"/>
    </ligand>
</feature>
<dbReference type="PROSITE" id="PS01305">
    <property type="entry name" value="MOAA_NIFB_PQQE"/>
    <property type="match status" value="1"/>
</dbReference>
<evidence type="ECO:0000256" key="8">
    <source>
        <dbReference type="ARBA" id="ARBA00023134"/>
    </source>
</evidence>
<comment type="caution">
    <text evidence="14">The sequence shown here is derived from an EMBL/GenBank/DDBJ whole genome shotgun (WGS) entry which is preliminary data.</text>
</comment>
<dbReference type="InterPro" id="IPR007197">
    <property type="entry name" value="rSAM"/>
</dbReference>
<evidence type="ECO:0000256" key="12">
    <source>
        <dbReference type="HAMAP-Rule" id="MF_01225"/>
    </source>
</evidence>
<feature type="binding site" evidence="12">
    <location>
        <position position="191"/>
    </location>
    <ligand>
        <name>S-adenosyl-L-methionine</name>
        <dbReference type="ChEBI" id="CHEBI:59789"/>
    </ligand>
</feature>
<keyword evidence="3 12" id="KW-0949">S-adenosyl-L-methionine</keyword>
<dbReference type="CDD" id="cd01335">
    <property type="entry name" value="Radical_SAM"/>
    <property type="match status" value="1"/>
</dbReference>
<dbReference type="AlphaFoldDB" id="A0A7W4WDT5"/>
<keyword evidence="9 12" id="KW-0501">Molybdenum cofactor biosynthesis</keyword>
<evidence type="ECO:0000256" key="4">
    <source>
        <dbReference type="ARBA" id="ARBA00022723"/>
    </source>
</evidence>
<keyword evidence="15" id="KW-1185">Reference proteome</keyword>
<feature type="binding site" evidence="12">
    <location>
        <position position="28"/>
    </location>
    <ligand>
        <name>[4Fe-4S] cluster</name>
        <dbReference type="ChEBI" id="CHEBI:49883"/>
        <label>1</label>
        <note>4Fe-4S-S-AdoMet</note>
    </ligand>
</feature>
<evidence type="ECO:0000256" key="6">
    <source>
        <dbReference type="ARBA" id="ARBA00023004"/>
    </source>
</evidence>
<dbReference type="SFLD" id="SFLDG01383">
    <property type="entry name" value="cyclic_pyranopterin_phosphate"/>
    <property type="match status" value="1"/>
</dbReference>
<feature type="binding site" evidence="12">
    <location>
        <position position="14"/>
    </location>
    <ligand>
        <name>GTP</name>
        <dbReference type="ChEBI" id="CHEBI:37565"/>
    </ligand>
</feature>
<feature type="binding site" evidence="12">
    <location>
        <position position="257"/>
    </location>
    <ligand>
        <name>[4Fe-4S] cluster</name>
        <dbReference type="ChEBI" id="CHEBI:49883"/>
        <label>2</label>
        <note>4Fe-4S-substrate</note>
    </ligand>
</feature>
<evidence type="ECO:0000256" key="1">
    <source>
        <dbReference type="ARBA" id="ARBA00012167"/>
    </source>
</evidence>
<protein>
    <recommendedName>
        <fullName evidence="1 12">GTP 3',8-cyclase</fullName>
        <ecNumber evidence="1 12">4.1.99.22</ecNumber>
    </recommendedName>
    <alternativeName>
        <fullName evidence="12">Molybdenum cofactor biosynthesis protein A</fullName>
    </alternativeName>
</protein>
<dbReference type="GO" id="GO:1904047">
    <property type="term" value="F:S-adenosyl-L-methionine binding"/>
    <property type="evidence" value="ECO:0007669"/>
    <property type="project" value="UniProtKB-UniRule"/>
</dbReference>
<feature type="binding site" evidence="12">
    <location>
        <position position="25"/>
    </location>
    <ligand>
        <name>[4Fe-4S] cluster</name>
        <dbReference type="ChEBI" id="CHEBI:49883"/>
        <label>1</label>
        <note>4Fe-4S-S-AdoMet</note>
    </ligand>
</feature>
<dbReference type="GO" id="GO:0051539">
    <property type="term" value="F:4 iron, 4 sulfur cluster binding"/>
    <property type="evidence" value="ECO:0007669"/>
    <property type="project" value="UniProtKB-UniRule"/>
</dbReference>
<keyword evidence="5 12" id="KW-0547">Nucleotide-binding</keyword>
<sequence>MLTDEFGRRFFYLRLSVTDVCNFRCNYCLPDGYQCTGAQARKRPLSVAEVRTVVRAFASLGTEKVRITGGEPSLRRDLPDLIAATSGAAGIRRVAITSNGYRLASEIDRWRDAGLDQLNVSVDSLDPHQFERITGHHKLEKALRGIERALELGVETKVNTVLLREYNLGEYHKFLQWVQATPVTLRFIELMRTGDNRSFFASNHVSGGDIEKRLLRDGWERLTRHRSAGPAREYRHPDYAGRIGLITPYSKDFCADCNRLRMSAQGALHLCLFAEQGIDLREAIVGGDHRALAELIRAAVSGKTAGHQLAGGRAGATRNLAMLGG</sequence>
<evidence type="ECO:0000256" key="7">
    <source>
        <dbReference type="ARBA" id="ARBA00023014"/>
    </source>
</evidence>
<keyword evidence="2 12" id="KW-0004">4Fe-4S</keyword>
<feature type="binding site" evidence="12">
    <location>
        <position position="27"/>
    </location>
    <ligand>
        <name>S-adenosyl-L-methionine</name>
        <dbReference type="ChEBI" id="CHEBI:59789"/>
    </ligand>
</feature>